<dbReference type="PANTHER" id="PTHR40036:SF1">
    <property type="entry name" value="MACROCIN O-METHYLTRANSFERASE"/>
    <property type="match status" value="1"/>
</dbReference>
<keyword evidence="1" id="KW-0808">Transferase</keyword>
<dbReference type="PANTHER" id="PTHR40036">
    <property type="entry name" value="MACROCIN O-METHYLTRANSFERASE"/>
    <property type="match status" value="1"/>
</dbReference>
<comment type="caution">
    <text evidence="1">The sequence shown here is derived from an EMBL/GenBank/DDBJ whole genome shotgun (WGS) entry which is preliminary data.</text>
</comment>
<keyword evidence="2" id="KW-1185">Reference proteome</keyword>
<sequence length="231" mass="25915">MTEFSPVEASKEQVAILQRVKPYTMTSAERVWATMQAAQHVARARVPGAFVECGAWRGGSSMAAALQFLLEDQARELFVFDTFAGMTKPDDIDSREGQPAITEWDKHQTDTHNEWCYASKGDVARNLQDTGYPPDLIHLVEGDVSETLLKTENLPDQIAVLRLDTDWYASTKVELEALYPRLSIGGVLILDDYGWWDGARRAVEEYFANRPRPMLSYTDVTGRVGVRIVGN</sequence>
<dbReference type="GO" id="GO:0032259">
    <property type="term" value="P:methylation"/>
    <property type="evidence" value="ECO:0007669"/>
    <property type="project" value="UniProtKB-KW"/>
</dbReference>
<dbReference type="InterPro" id="IPR008884">
    <property type="entry name" value="TylF_MeTrfase"/>
</dbReference>
<gene>
    <name evidence="1" type="ORF">WKW80_18485</name>
</gene>
<organism evidence="1 2">
    <name type="scientific">Variovorax humicola</name>
    <dbReference type="NCBI Taxonomy" id="1769758"/>
    <lineage>
        <taxon>Bacteria</taxon>
        <taxon>Pseudomonadati</taxon>
        <taxon>Pseudomonadota</taxon>
        <taxon>Betaproteobacteria</taxon>
        <taxon>Burkholderiales</taxon>
        <taxon>Comamonadaceae</taxon>
        <taxon>Variovorax</taxon>
    </lineage>
</organism>
<dbReference type="InterPro" id="IPR029063">
    <property type="entry name" value="SAM-dependent_MTases_sf"/>
</dbReference>
<dbReference type="EC" id="2.1.1.-" evidence="1"/>
<dbReference type="SUPFAM" id="SSF53335">
    <property type="entry name" value="S-adenosyl-L-methionine-dependent methyltransferases"/>
    <property type="match status" value="1"/>
</dbReference>
<reference evidence="1 2" key="1">
    <citation type="submission" date="2024-03" db="EMBL/GenBank/DDBJ databases">
        <title>Novel species of the genus Variovorax.</title>
        <authorList>
            <person name="Liu Q."/>
            <person name="Xin Y.-H."/>
        </authorList>
    </citation>
    <scope>NUCLEOTIDE SEQUENCE [LARGE SCALE GENOMIC DNA]</scope>
    <source>
        <strain evidence="1 2">KACC 18501</strain>
    </source>
</reference>
<dbReference type="Pfam" id="PF05711">
    <property type="entry name" value="TylF"/>
    <property type="match status" value="1"/>
</dbReference>
<dbReference type="GO" id="GO:0008168">
    <property type="term" value="F:methyltransferase activity"/>
    <property type="evidence" value="ECO:0007669"/>
    <property type="project" value="UniProtKB-KW"/>
</dbReference>
<dbReference type="EMBL" id="JBBKZV010000011">
    <property type="protein sequence ID" value="MEJ8823989.1"/>
    <property type="molecule type" value="Genomic_DNA"/>
</dbReference>
<evidence type="ECO:0000313" key="2">
    <source>
        <dbReference type="Proteomes" id="UP001363010"/>
    </source>
</evidence>
<dbReference type="Proteomes" id="UP001363010">
    <property type="component" value="Unassembled WGS sequence"/>
</dbReference>
<proteinExistence type="predicted"/>
<keyword evidence="1" id="KW-0489">Methyltransferase</keyword>
<dbReference type="Gene3D" id="3.40.50.150">
    <property type="entry name" value="Vaccinia Virus protein VP39"/>
    <property type="match status" value="1"/>
</dbReference>
<accession>A0ABU8W1R9</accession>
<evidence type="ECO:0000313" key="1">
    <source>
        <dbReference type="EMBL" id="MEJ8823989.1"/>
    </source>
</evidence>
<dbReference type="RefSeq" id="WP_340365026.1">
    <property type="nucleotide sequence ID" value="NZ_JBBKZV010000011.1"/>
</dbReference>
<name>A0ABU8W1R9_9BURK</name>
<protein>
    <submittedName>
        <fullName evidence="1">TylF/MycF/NovP-related O-methyltransferase</fullName>
        <ecNumber evidence="1">2.1.1.-</ecNumber>
    </submittedName>
</protein>